<dbReference type="InterPro" id="IPR050863">
    <property type="entry name" value="CenT-Element_Derived"/>
</dbReference>
<protein>
    <recommendedName>
        <fullName evidence="1">DDE-1 domain-containing protein</fullName>
    </recommendedName>
</protein>
<dbReference type="Proteomes" id="UP001430953">
    <property type="component" value="Unassembled WGS sequence"/>
</dbReference>
<gene>
    <name evidence="2" type="ORF">PUN28_018176</name>
</gene>
<dbReference type="GO" id="GO:0003677">
    <property type="term" value="F:DNA binding"/>
    <property type="evidence" value="ECO:0007669"/>
    <property type="project" value="TreeGrafter"/>
</dbReference>
<dbReference type="InterPro" id="IPR036397">
    <property type="entry name" value="RNaseH_sf"/>
</dbReference>
<dbReference type="PANTHER" id="PTHR19303:SF74">
    <property type="entry name" value="POGO TRANSPOSABLE ELEMENT WITH KRAB DOMAIN"/>
    <property type="match status" value="1"/>
</dbReference>
<dbReference type="GO" id="GO:0005634">
    <property type="term" value="C:nucleus"/>
    <property type="evidence" value="ECO:0007669"/>
    <property type="project" value="TreeGrafter"/>
</dbReference>
<name>A0AAW2EIG0_9HYME</name>
<proteinExistence type="predicted"/>
<sequence length="207" mass="23884">MFINNDEKECLTTLFCGNAIGKIAPPMVIFSFKRTPGHIASNMPKNWGIGHSESGWMTGETFYEYIANIFYPWLIKNNIKFPVVLFLDGHTSHLTMALSNFCSEKEIELIALYPNATHILQPLDVAFFHPLKTSWAKVVRQWRMENNGERIKREKFAQLMQRAINVLEVDIILKNGFEKTGLHPFSSNGINYEKYFKKSVEYLTTDP</sequence>
<feature type="domain" description="DDE-1" evidence="1">
    <location>
        <begin position="9"/>
        <end position="166"/>
    </location>
</feature>
<evidence type="ECO:0000313" key="2">
    <source>
        <dbReference type="EMBL" id="KAL0102680.1"/>
    </source>
</evidence>
<dbReference type="EMBL" id="JADYXP020000022">
    <property type="protein sequence ID" value="KAL0102680.1"/>
    <property type="molecule type" value="Genomic_DNA"/>
</dbReference>
<dbReference type="InterPro" id="IPR004875">
    <property type="entry name" value="DDE_SF_endonuclease_dom"/>
</dbReference>
<evidence type="ECO:0000259" key="1">
    <source>
        <dbReference type="Pfam" id="PF03184"/>
    </source>
</evidence>
<dbReference type="PANTHER" id="PTHR19303">
    <property type="entry name" value="TRANSPOSON"/>
    <property type="match status" value="1"/>
</dbReference>
<organism evidence="2 3">
    <name type="scientific">Cardiocondyla obscurior</name>
    <dbReference type="NCBI Taxonomy" id="286306"/>
    <lineage>
        <taxon>Eukaryota</taxon>
        <taxon>Metazoa</taxon>
        <taxon>Ecdysozoa</taxon>
        <taxon>Arthropoda</taxon>
        <taxon>Hexapoda</taxon>
        <taxon>Insecta</taxon>
        <taxon>Pterygota</taxon>
        <taxon>Neoptera</taxon>
        <taxon>Endopterygota</taxon>
        <taxon>Hymenoptera</taxon>
        <taxon>Apocrita</taxon>
        <taxon>Aculeata</taxon>
        <taxon>Formicoidea</taxon>
        <taxon>Formicidae</taxon>
        <taxon>Myrmicinae</taxon>
        <taxon>Cardiocondyla</taxon>
    </lineage>
</organism>
<evidence type="ECO:0000313" key="3">
    <source>
        <dbReference type="Proteomes" id="UP001430953"/>
    </source>
</evidence>
<comment type="caution">
    <text evidence="2">The sequence shown here is derived from an EMBL/GenBank/DDBJ whole genome shotgun (WGS) entry which is preliminary data.</text>
</comment>
<accession>A0AAW2EIG0</accession>
<dbReference type="AlphaFoldDB" id="A0AAW2EIG0"/>
<reference evidence="2 3" key="1">
    <citation type="submission" date="2023-03" db="EMBL/GenBank/DDBJ databases">
        <title>High recombination rates correlate with genetic variation in Cardiocondyla obscurior ants.</title>
        <authorList>
            <person name="Errbii M."/>
        </authorList>
    </citation>
    <scope>NUCLEOTIDE SEQUENCE [LARGE SCALE GENOMIC DNA]</scope>
    <source>
        <strain evidence="2">Alpha-2009</strain>
        <tissue evidence="2">Whole body</tissue>
    </source>
</reference>
<dbReference type="Gene3D" id="3.30.420.10">
    <property type="entry name" value="Ribonuclease H-like superfamily/Ribonuclease H"/>
    <property type="match status" value="1"/>
</dbReference>
<keyword evidence="3" id="KW-1185">Reference proteome</keyword>
<dbReference type="Pfam" id="PF03184">
    <property type="entry name" value="DDE_1"/>
    <property type="match status" value="1"/>
</dbReference>